<dbReference type="GO" id="GO:0022904">
    <property type="term" value="P:respiratory electron transport chain"/>
    <property type="evidence" value="ECO:0007669"/>
    <property type="project" value="TreeGrafter"/>
</dbReference>
<dbReference type="InterPro" id="IPR036010">
    <property type="entry name" value="2Fe-2S_ferredoxin-like_sf"/>
</dbReference>
<dbReference type="EMBL" id="CAADRN010000110">
    <property type="protein sequence ID" value="VFU13017.1"/>
    <property type="molecule type" value="Genomic_DNA"/>
</dbReference>
<evidence type="ECO:0000256" key="3">
    <source>
        <dbReference type="ARBA" id="ARBA00005163"/>
    </source>
</evidence>
<dbReference type="InterPro" id="IPR050573">
    <property type="entry name" value="SDH/FRD_Iron-Sulfur"/>
</dbReference>
<dbReference type="InterPro" id="IPR004489">
    <property type="entry name" value="Succ_DH/fum_Rdtase_Fe-S"/>
</dbReference>
<evidence type="ECO:0000256" key="2">
    <source>
        <dbReference type="ARBA" id="ARBA00001966"/>
    </source>
</evidence>
<dbReference type="InterPro" id="IPR006058">
    <property type="entry name" value="2Fe2S_fd_BS"/>
</dbReference>
<dbReference type="SUPFAM" id="SSF54292">
    <property type="entry name" value="2Fe-2S ferredoxin-like"/>
    <property type="match status" value="1"/>
</dbReference>
<dbReference type="Pfam" id="PF13085">
    <property type="entry name" value="Fer2_3"/>
    <property type="match status" value="1"/>
</dbReference>
<dbReference type="GO" id="GO:0046872">
    <property type="term" value="F:metal ion binding"/>
    <property type="evidence" value="ECO:0007669"/>
    <property type="project" value="UniProtKB-KW"/>
</dbReference>
<comment type="similarity">
    <text evidence="4">Belongs to the succinate dehydrogenase/fumarate reductase iron-sulfur protein family.</text>
</comment>
<dbReference type="InterPro" id="IPR025192">
    <property type="entry name" value="Succ_DH/fum_Rdtase_N"/>
</dbReference>
<accession>A0A485LZA2</accession>
<keyword evidence="7 12" id="KW-0560">Oxidoreductase</keyword>
<dbReference type="InterPro" id="IPR012675">
    <property type="entry name" value="Beta-grasp_dom_sf"/>
</dbReference>
<dbReference type="PROSITE" id="PS00197">
    <property type="entry name" value="2FE2S_FER_1"/>
    <property type="match status" value="1"/>
</dbReference>
<dbReference type="Gene3D" id="1.10.1060.10">
    <property type="entry name" value="Alpha-helical ferredoxin"/>
    <property type="match status" value="1"/>
</dbReference>
<reference evidence="12" key="1">
    <citation type="submission" date="2019-03" db="EMBL/GenBank/DDBJ databases">
        <authorList>
            <person name="Hao L."/>
        </authorList>
    </citation>
    <scope>NUCLEOTIDE SEQUENCE</scope>
</reference>
<dbReference type="PANTHER" id="PTHR11921:SF29">
    <property type="entry name" value="SUCCINATE DEHYDROGENASE [UBIQUINONE] IRON-SULFUR SUBUNIT, MITOCHONDRIAL"/>
    <property type="match status" value="1"/>
</dbReference>
<keyword evidence="9" id="KW-0411">Iron-sulfur</keyword>
<organism evidence="12">
    <name type="scientific">anaerobic digester metagenome</name>
    <dbReference type="NCBI Taxonomy" id="1263854"/>
    <lineage>
        <taxon>unclassified sequences</taxon>
        <taxon>metagenomes</taxon>
        <taxon>ecological metagenomes</taxon>
    </lineage>
</organism>
<dbReference type="GO" id="GO:0008177">
    <property type="term" value="F:succinate dehydrogenase (quinone) activity"/>
    <property type="evidence" value="ECO:0007669"/>
    <property type="project" value="UniProtKB-EC"/>
</dbReference>
<evidence type="ECO:0000256" key="7">
    <source>
        <dbReference type="ARBA" id="ARBA00023002"/>
    </source>
</evidence>
<feature type="domain" description="2Fe-2S ferredoxin-type" evidence="11">
    <location>
        <begin position="12"/>
        <end position="93"/>
    </location>
</feature>
<dbReference type="GO" id="GO:0051537">
    <property type="term" value="F:2 iron, 2 sulfur cluster binding"/>
    <property type="evidence" value="ECO:0007669"/>
    <property type="project" value="InterPro"/>
</dbReference>
<evidence type="ECO:0000256" key="1">
    <source>
        <dbReference type="ARBA" id="ARBA00001927"/>
    </source>
</evidence>
<protein>
    <submittedName>
        <fullName evidence="12">Succinate dehydrogenase/fumarate reductase iron-sulphur protein</fullName>
        <ecNumber evidence="12">1.3.5.1</ecNumber>
    </submittedName>
</protein>
<dbReference type="InterPro" id="IPR001041">
    <property type="entry name" value="2Fe-2S_ferredoxin-type"/>
</dbReference>
<comment type="pathway">
    <text evidence="3">Carbohydrate metabolism; tricarboxylic acid cycle.</text>
</comment>
<dbReference type="GO" id="GO:0009055">
    <property type="term" value="F:electron transfer activity"/>
    <property type="evidence" value="ECO:0007669"/>
    <property type="project" value="InterPro"/>
</dbReference>
<gene>
    <name evidence="12" type="primary">sdhB</name>
    <name evidence="12" type="ORF">SCFA_1980009</name>
</gene>
<evidence type="ECO:0000256" key="10">
    <source>
        <dbReference type="ARBA" id="ARBA00034078"/>
    </source>
</evidence>
<keyword evidence="8" id="KW-0408">Iron</keyword>
<dbReference type="NCBIfam" id="TIGR00384">
    <property type="entry name" value="dhsB"/>
    <property type="match status" value="1"/>
</dbReference>
<evidence type="ECO:0000256" key="9">
    <source>
        <dbReference type="ARBA" id="ARBA00023014"/>
    </source>
</evidence>
<comment type="cofactor">
    <cofactor evidence="2">
        <name>[4Fe-4S] cluster</name>
        <dbReference type="ChEBI" id="CHEBI:49883"/>
    </cofactor>
</comment>
<evidence type="ECO:0000256" key="4">
    <source>
        <dbReference type="ARBA" id="ARBA00009433"/>
    </source>
</evidence>
<keyword evidence="6" id="KW-0479">Metal-binding</keyword>
<dbReference type="InterPro" id="IPR009051">
    <property type="entry name" value="Helical_ferredxn"/>
</dbReference>
<comment type="cofactor">
    <cofactor evidence="10">
        <name>[2Fe-2S] cluster</name>
        <dbReference type="ChEBI" id="CHEBI:190135"/>
    </cofactor>
</comment>
<proteinExistence type="inferred from homology"/>
<dbReference type="PROSITE" id="PS51085">
    <property type="entry name" value="2FE2S_FER_2"/>
    <property type="match status" value="1"/>
</dbReference>
<keyword evidence="5" id="KW-0004">4Fe-4S</keyword>
<sequence>MSLSLKICRFDPEVDREPYFQEFRVEIAGHQTVLDVLLEAWRQDPGLSFRRSCRSAICGSCAVTINGTPRLACQTLIREIAGNNGRITIQPLAYFRQLKDLVVDLEPLFDSLKAVVPWLITRWDHDGCMDPGVSRRMESLASCILCGVCDAAFYNPGGTKPAAFVKGLRLAQDPRDVLNAARLRLMQVPPEILKLFVKKMPKVCPKKVKIPEI</sequence>
<dbReference type="EC" id="1.3.5.1" evidence="12"/>
<dbReference type="AlphaFoldDB" id="A0A485LZA2"/>
<evidence type="ECO:0000256" key="6">
    <source>
        <dbReference type="ARBA" id="ARBA00022723"/>
    </source>
</evidence>
<dbReference type="PANTHER" id="PTHR11921">
    <property type="entry name" value="SUCCINATE DEHYDROGENASE IRON-SULFUR PROTEIN"/>
    <property type="match status" value="1"/>
</dbReference>
<dbReference type="Gene3D" id="3.10.20.30">
    <property type="match status" value="1"/>
</dbReference>
<comment type="cofactor">
    <cofactor evidence="1">
        <name>[3Fe-4S] cluster</name>
        <dbReference type="ChEBI" id="CHEBI:21137"/>
    </cofactor>
</comment>
<evidence type="ECO:0000259" key="11">
    <source>
        <dbReference type="PROSITE" id="PS51085"/>
    </source>
</evidence>
<dbReference type="CDD" id="cd00207">
    <property type="entry name" value="fer2"/>
    <property type="match status" value="1"/>
</dbReference>
<evidence type="ECO:0000313" key="12">
    <source>
        <dbReference type="EMBL" id="VFU13017.1"/>
    </source>
</evidence>
<dbReference type="GO" id="GO:0006099">
    <property type="term" value="P:tricarboxylic acid cycle"/>
    <property type="evidence" value="ECO:0007669"/>
    <property type="project" value="InterPro"/>
</dbReference>
<evidence type="ECO:0000256" key="8">
    <source>
        <dbReference type="ARBA" id="ARBA00023004"/>
    </source>
</evidence>
<evidence type="ECO:0000256" key="5">
    <source>
        <dbReference type="ARBA" id="ARBA00022485"/>
    </source>
</evidence>
<dbReference type="GO" id="GO:0051539">
    <property type="term" value="F:4 iron, 4 sulfur cluster binding"/>
    <property type="evidence" value="ECO:0007669"/>
    <property type="project" value="UniProtKB-KW"/>
</dbReference>
<name>A0A485LZA2_9ZZZZ</name>